<keyword evidence="5" id="KW-0808">Transferase</keyword>
<reference evidence="18 19" key="1">
    <citation type="submission" date="2018-04" db="EMBL/GenBank/DDBJ databases">
        <title>Flavobacterium sp. nov., isolated from glacier ice.</title>
        <authorList>
            <person name="Liu Q."/>
            <person name="Xin Y.-H."/>
        </authorList>
    </citation>
    <scope>NUCLEOTIDE SEQUENCE [LARGE SCALE GENOMIC DNA]</scope>
    <source>
        <strain evidence="18 19">RB1R5</strain>
    </source>
</reference>
<name>A0A2U1JLS8_9FLAO</name>
<feature type="modified residue" description="4-aspartylphosphate" evidence="13">
    <location>
        <position position="1356"/>
    </location>
</feature>
<evidence type="ECO:0000256" key="4">
    <source>
        <dbReference type="ARBA" id="ARBA00022553"/>
    </source>
</evidence>
<dbReference type="PRINTS" id="PR00344">
    <property type="entry name" value="BCTRLSENSOR"/>
</dbReference>
<dbReference type="PANTHER" id="PTHR45339:SF1">
    <property type="entry name" value="HYBRID SIGNAL TRANSDUCTION HISTIDINE KINASE J"/>
    <property type="match status" value="1"/>
</dbReference>
<feature type="chain" id="PRO_5015538111" description="histidine kinase" evidence="15">
    <location>
        <begin position="22"/>
        <end position="1430"/>
    </location>
</feature>
<dbReference type="Gene3D" id="3.30.565.10">
    <property type="entry name" value="Histidine kinase-like ATPase, C-terminal domain"/>
    <property type="match status" value="1"/>
</dbReference>
<dbReference type="Gene3D" id="2.130.10.10">
    <property type="entry name" value="YVTN repeat-like/Quinoprotein amine dehydrogenase"/>
    <property type="match status" value="2"/>
</dbReference>
<evidence type="ECO:0000256" key="7">
    <source>
        <dbReference type="ARBA" id="ARBA00022741"/>
    </source>
</evidence>
<evidence type="ECO:0000256" key="11">
    <source>
        <dbReference type="ARBA" id="ARBA00023012"/>
    </source>
</evidence>
<comment type="caution">
    <text evidence="18">The sequence shown here is derived from an EMBL/GenBank/DDBJ whole genome shotgun (WGS) entry which is preliminary data.</text>
</comment>
<evidence type="ECO:0000256" key="13">
    <source>
        <dbReference type="PROSITE-ProRule" id="PRU00169"/>
    </source>
</evidence>
<keyword evidence="9" id="KW-0067">ATP-binding</keyword>
<dbReference type="SUPFAM" id="SSF52172">
    <property type="entry name" value="CheY-like"/>
    <property type="match status" value="2"/>
</dbReference>
<dbReference type="Pfam" id="PF00072">
    <property type="entry name" value="Response_reg"/>
    <property type="match status" value="2"/>
</dbReference>
<dbReference type="Proteomes" id="UP000245449">
    <property type="component" value="Unassembled WGS sequence"/>
</dbReference>
<feature type="domain" description="Response regulatory" evidence="17">
    <location>
        <begin position="1307"/>
        <end position="1422"/>
    </location>
</feature>
<keyword evidence="6" id="KW-0812">Transmembrane</keyword>
<keyword evidence="14" id="KW-0175">Coiled coil</keyword>
<feature type="modified residue" description="4-aspartylphosphate" evidence="13">
    <location>
        <position position="1216"/>
    </location>
</feature>
<dbReference type="Gene3D" id="2.60.40.10">
    <property type="entry name" value="Immunoglobulins"/>
    <property type="match status" value="1"/>
</dbReference>
<dbReference type="OrthoDB" id="9809670at2"/>
<keyword evidence="4 13" id="KW-0597">Phosphoprotein</keyword>
<dbReference type="FunFam" id="1.10.287.130:FF:000004">
    <property type="entry name" value="Ethylene receptor 1"/>
    <property type="match status" value="1"/>
</dbReference>
<dbReference type="EC" id="2.7.13.3" evidence="3"/>
<dbReference type="Gene3D" id="3.40.50.2300">
    <property type="match status" value="2"/>
</dbReference>
<dbReference type="InterPro" id="IPR005467">
    <property type="entry name" value="His_kinase_dom"/>
</dbReference>
<feature type="domain" description="Histidine kinase" evidence="16">
    <location>
        <begin position="925"/>
        <end position="1146"/>
    </location>
</feature>
<dbReference type="FunFam" id="3.30.565.10:FF:000010">
    <property type="entry name" value="Sensor histidine kinase RcsC"/>
    <property type="match status" value="1"/>
</dbReference>
<dbReference type="InterPro" id="IPR036097">
    <property type="entry name" value="HisK_dim/P_sf"/>
</dbReference>
<accession>A0A2U1JLS8</accession>
<evidence type="ECO:0000256" key="9">
    <source>
        <dbReference type="ARBA" id="ARBA00022840"/>
    </source>
</evidence>
<dbReference type="GO" id="GO:0005524">
    <property type="term" value="F:ATP binding"/>
    <property type="evidence" value="ECO:0007669"/>
    <property type="project" value="UniProtKB-KW"/>
</dbReference>
<dbReference type="SMART" id="SM00388">
    <property type="entry name" value="HisKA"/>
    <property type="match status" value="1"/>
</dbReference>
<dbReference type="InterPro" id="IPR013783">
    <property type="entry name" value="Ig-like_fold"/>
</dbReference>
<evidence type="ECO:0000256" key="10">
    <source>
        <dbReference type="ARBA" id="ARBA00022989"/>
    </source>
</evidence>
<dbReference type="Gene3D" id="1.10.287.130">
    <property type="match status" value="1"/>
</dbReference>
<dbReference type="InterPro" id="IPR036890">
    <property type="entry name" value="HATPase_C_sf"/>
</dbReference>
<evidence type="ECO:0000256" key="15">
    <source>
        <dbReference type="SAM" id="SignalP"/>
    </source>
</evidence>
<dbReference type="Pfam" id="PF02518">
    <property type="entry name" value="HATPase_c"/>
    <property type="match status" value="1"/>
</dbReference>
<dbReference type="InterPro" id="IPR011006">
    <property type="entry name" value="CheY-like_superfamily"/>
</dbReference>
<dbReference type="GO" id="GO:0000155">
    <property type="term" value="F:phosphorelay sensor kinase activity"/>
    <property type="evidence" value="ECO:0007669"/>
    <property type="project" value="InterPro"/>
</dbReference>
<dbReference type="FunFam" id="2.60.40.10:FF:000791">
    <property type="entry name" value="Two-component system sensor histidine kinase/response regulator"/>
    <property type="match status" value="1"/>
</dbReference>
<dbReference type="CDD" id="cd16922">
    <property type="entry name" value="HATPase_EvgS-ArcB-TorS-like"/>
    <property type="match status" value="1"/>
</dbReference>
<feature type="domain" description="Response regulatory" evidence="17">
    <location>
        <begin position="1166"/>
        <end position="1279"/>
    </location>
</feature>
<dbReference type="SUPFAM" id="SSF47384">
    <property type="entry name" value="Homodimeric domain of signal transducing histidine kinase"/>
    <property type="match status" value="1"/>
</dbReference>
<comment type="catalytic activity">
    <reaction evidence="1">
        <text>ATP + protein L-histidine = ADP + protein N-phospho-L-histidine.</text>
        <dbReference type="EC" id="2.7.13.3"/>
    </reaction>
</comment>
<evidence type="ECO:0000259" key="16">
    <source>
        <dbReference type="PROSITE" id="PS50109"/>
    </source>
</evidence>
<dbReference type="SUPFAM" id="SSF63829">
    <property type="entry name" value="Calcium-dependent phosphotriesterase"/>
    <property type="match status" value="2"/>
</dbReference>
<dbReference type="InterPro" id="IPR011110">
    <property type="entry name" value="Reg_prop"/>
</dbReference>
<dbReference type="SMART" id="SM00387">
    <property type="entry name" value="HATPase_c"/>
    <property type="match status" value="1"/>
</dbReference>
<evidence type="ECO:0000259" key="17">
    <source>
        <dbReference type="PROSITE" id="PS50110"/>
    </source>
</evidence>
<keyword evidence="10" id="KW-1133">Transmembrane helix</keyword>
<keyword evidence="11" id="KW-0902">Two-component regulatory system</keyword>
<sequence>MKCHYLLFLFLIFIGANIALAQNNHFFFKQISTDEGLSQSNIKSILQDSKGFMWFGTQDGLNRYDGYDFKVFKNDPDNPLTLSNNYVTDISEDKYGNILISNRLGLDKFNRDTNKFTHYNLDLEGSIINTIFQDRVGNIWLGTSNGFGLLNTKIGKCKFFEREKKVRFGGCEVKKIIEDKEGNLWLATQHGLIKFTYKTNRIVHYLTNSRNSKSISGNDVRVIYADKAGNIWMGTYGDGICIYNKKEDSFKRYKHNPNDPKSLCLDKIISIAEDADGKLWFGSENGGISIYNSDKDNFYNLTNDPNDPRSLNNTSIHSLYQDHSGNMWVGTYAGGINFLPKYRDKIDLYKEKPNTTNSLSSSNILCIAGDSEGKIWIGTDGGGLNFFDREKKTFKVFKSERDKNSINSDYILSIAEINRDILAITFLNEGFDLYNKKTGKFTHHLADTINPNSLASSTILYSYKDNNGNLWLGLSNRGLNCYNIKTKKFTHFVNDPYDKNSLVGNVINSICQDGDGAMWFGGEDGLCRFDASSQRFTQYRNNRKNKNSLSDNYVDHIFSDKKGNVWVGTRGGLNRFDKMTNTFTVYTEKDGLSGNIIAGILEDDKGNLWLGTNKGISKFNPESKRFRNYGISDGIQGKEFGRNACYNAVDGEMFFGGAKGLNAFYPDKIKDNLLVPEVVFTNFQIFNKDQVVGSNNSPLKKDISETKEIVLSYKESVFTIEFSALNYIHPEKNQFAYMLEGFDKNWNYLEDQRKATYTNLNPGNYIFHVKASNNDGVWNEKGATLKIKITKPFWATWWFRIIVFSLIFGAVYEFFKFKVANIKTKYRMANIKAKKEELEKQVKNRTEEVVRKSKELEVQAEELRVQTEALQYANNELQSQSKVLYSQSENLQMLNENLNEKSKEAEVAKLDAERANQAKSAFLASMSHEIRTPMNGVLGMASLLASTSLNYEQEDYVNVIKTSGDALLGIINDILDFTKIESGSMEIEQHDFDLHQCVENVLDVFAIKAAQMDLELVCQIDPSLPATIIGDSLRLRQVLMNLISNSIKFTHKGEVFVNIYPKKSVGDDFRIYFEVKDSGIGIPKDKLSRLFKDFSQIDSSTTRKYGGTGLGLVISERLVKLMGGAISVSSKEGVGTTFSFYIKSKITKKHLHQDDDFKIDWNGDKKVLLVDDNATNLSILKMQLETWKLNPTTASSGKQALEILEQGEVFHLIITDMQMPEMDGVMLAREIKAQQPQIPIILLSTVGNESKLKYPHLFHSVLTKPIKQAQLYEQIQHEFRPNGEQVHRGKSKQTELSEDFAKNYPLNILIVEDNLINQMLIIRVLNRLGYEPQVANNGKEAVDMQAAKSFDMILMDILMPEMDGLQATKVIRSTMSFQPQIVAMTANSFPEDRVVCLEAGMNEYISKPIKLEILIEVLKQTADKKGAMLF</sequence>
<keyword evidence="8 18" id="KW-0418">Kinase</keyword>
<evidence type="ECO:0000313" key="18">
    <source>
        <dbReference type="EMBL" id="PWA06110.1"/>
    </source>
</evidence>
<dbReference type="InterPro" id="IPR003661">
    <property type="entry name" value="HisK_dim/P_dom"/>
</dbReference>
<dbReference type="InterPro" id="IPR004358">
    <property type="entry name" value="Sig_transdc_His_kin-like_C"/>
</dbReference>
<dbReference type="CDD" id="cd00082">
    <property type="entry name" value="HisKA"/>
    <property type="match status" value="1"/>
</dbReference>
<dbReference type="PROSITE" id="PS50109">
    <property type="entry name" value="HIS_KIN"/>
    <property type="match status" value="1"/>
</dbReference>
<dbReference type="InterPro" id="IPR011123">
    <property type="entry name" value="Y_Y_Y"/>
</dbReference>
<dbReference type="EMBL" id="QCZI01000004">
    <property type="protein sequence ID" value="PWA06110.1"/>
    <property type="molecule type" value="Genomic_DNA"/>
</dbReference>
<dbReference type="SUPFAM" id="SSF55874">
    <property type="entry name" value="ATPase domain of HSP90 chaperone/DNA topoisomerase II/histidine kinase"/>
    <property type="match status" value="1"/>
</dbReference>
<gene>
    <name evidence="18" type="ORF">DB895_04195</name>
</gene>
<evidence type="ECO:0000256" key="12">
    <source>
        <dbReference type="ARBA" id="ARBA00023136"/>
    </source>
</evidence>
<feature type="coiled-coil region" evidence="14">
    <location>
        <begin position="821"/>
        <end position="918"/>
    </location>
</feature>
<evidence type="ECO:0000256" key="2">
    <source>
        <dbReference type="ARBA" id="ARBA00004370"/>
    </source>
</evidence>
<proteinExistence type="predicted"/>
<comment type="subcellular location">
    <subcellularLocation>
        <location evidence="2">Membrane</location>
    </subcellularLocation>
</comment>
<dbReference type="SMART" id="SM00448">
    <property type="entry name" value="REC"/>
    <property type="match status" value="2"/>
</dbReference>
<evidence type="ECO:0000256" key="5">
    <source>
        <dbReference type="ARBA" id="ARBA00022679"/>
    </source>
</evidence>
<dbReference type="RefSeq" id="WP_116724114.1">
    <property type="nucleotide sequence ID" value="NZ_QCZI01000004.1"/>
</dbReference>
<keyword evidence="7" id="KW-0547">Nucleotide-binding</keyword>
<feature type="signal peptide" evidence="15">
    <location>
        <begin position="1"/>
        <end position="21"/>
    </location>
</feature>
<dbReference type="Pfam" id="PF00512">
    <property type="entry name" value="HisKA"/>
    <property type="match status" value="1"/>
</dbReference>
<organism evidence="18 19">
    <name type="scientific">Flavobacterium psychrotolerans</name>
    <dbReference type="NCBI Taxonomy" id="2169410"/>
    <lineage>
        <taxon>Bacteria</taxon>
        <taxon>Pseudomonadati</taxon>
        <taxon>Bacteroidota</taxon>
        <taxon>Flavobacteriia</taxon>
        <taxon>Flavobacteriales</taxon>
        <taxon>Flavobacteriaceae</taxon>
        <taxon>Flavobacterium</taxon>
    </lineage>
</organism>
<evidence type="ECO:0000256" key="8">
    <source>
        <dbReference type="ARBA" id="ARBA00022777"/>
    </source>
</evidence>
<protein>
    <recommendedName>
        <fullName evidence="3">histidine kinase</fullName>
        <ecNumber evidence="3">2.7.13.3</ecNumber>
    </recommendedName>
</protein>
<evidence type="ECO:0000313" key="19">
    <source>
        <dbReference type="Proteomes" id="UP000245449"/>
    </source>
</evidence>
<evidence type="ECO:0000256" key="3">
    <source>
        <dbReference type="ARBA" id="ARBA00012438"/>
    </source>
</evidence>
<dbReference type="GO" id="GO:0016020">
    <property type="term" value="C:membrane"/>
    <property type="evidence" value="ECO:0007669"/>
    <property type="project" value="UniProtKB-SubCell"/>
</dbReference>
<dbReference type="InterPro" id="IPR015943">
    <property type="entry name" value="WD40/YVTN_repeat-like_dom_sf"/>
</dbReference>
<keyword evidence="12" id="KW-0472">Membrane</keyword>
<dbReference type="InterPro" id="IPR001789">
    <property type="entry name" value="Sig_transdc_resp-reg_receiver"/>
</dbReference>
<dbReference type="Pfam" id="PF07495">
    <property type="entry name" value="Y_Y_Y"/>
    <property type="match status" value="1"/>
</dbReference>
<dbReference type="PROSITE" id="PS50110">
    <property type="entry name" value="RESPONSE_REGULATORY"/>
    <property type="match status" value="2"/>
</dbReference>
<dbReference type="CDD" id="cd17546">
    <property type="entry name" value="REC_hyHK_CKI1_RcsC-like"/>
    <property type="match status" value="2"/>
</dbReference>
<keyword evidence="19" id="KW-1185">Reference proteome</keyword>
<keyword evidence="15" id="KW-0732">Signal</keyword>
<dbReference type="InterPro" id="IPR003594">
    <property type="entry name" value="HATPase_dom"/>
</dbReference>
<evidence type="ECO:0000256" key="14">
    <source>
        <dbReference type="SAM" id="Coils"/>
    </source>
</evidence>
<evidence type="ECO:0000256" key="6">
    <source>
        <dbReference type="ARBA" id="ARBA00022692"/>
    </source>
</evidence>
<evidence type="ECO:0000256" key="1">
    <source>
        <dbReference type="ARBA" id="ARBA00000085"/>
    </source>
</evidence>
<dbReference type="PANTHER" id="PTHR45339">
    <property type="entry name" value="HYBRID SIGNAL TRANSDUCTION HISTIDINE KINASE J"/>
    <property type="match status" value="1"/>
</dbReference>
<dbReference type="Pfam" id="PF07494">
    <property type="entry name" value="Reg_prop"/>
    <property type="match status" value="9"/>
</dbReference>